<accession>A0A0F9QS57</accession>
<evidence type="ECO:0000313" key="1">
    <source>
        <dbReference type="EMBL" id="KKN15956.1"/>
    </source>
</evidence>
<name>A0A0F9QS57_9ZZZZ</name>
<reference evidence="1" key="1">
    <citation type="journal article" date="2015" name="Nature">
        <title>Complex archaea that bridge the gap between prokaryotes and eukaryotes.</title>
        <authorList>
            <person name="Spang A."/>
            <person name="Saw J.H."/>
            <person name="Jorgensen S.L."/>
            <person name="Zaremba-Niedzwiedzka K."/>
            <person name="Martijn J."/>
            <person name="Lind A.E."/>
            <person name="van Eijk R."/>
            <person name="Schleper C."/>
            <person name="Guy L."/>
            <person name="Ettema T.J."/>
        </authorList>
    </citation>
    <scope>NUCLEOTIDE SEQUENCE</scope>
</reference>
<comment type="caution">
    <text evidence="1">The sequence shown here is derived from an EMBL/GenBank/DDBJ whole genome shotgun (WGS) entry which is preliminary data.</text>
</comment>
<organism evidence="1">
    <name type="scientific">marine sediment metagenome</name>
    <dbReference type="NCBI Taxonomy" id="412755"/>
    <lineage>
        <taxon>unclassified sequences</taxon>
        <taxon>metagenomes</taxon>
        <taxon>ecological metagenomes</taxon>
    </lineage>
</organism>
<protein>
    <submittedName>
        <fullName evidence="1">Uncharacterized protein</fullName>
    </submittedName>
</protein>
<proteinExistence type="predicted"/>
<dbReference type="AlphaFoldDB" id="A0A0F9QS57"/>
<sequence>MKKWHKDCSSKRSLKSYNTNKYNIVNRTKPIGSLEELFIIRHDGWKRKGVRYE</sequence>
<gene>
    <name evidence="1" type="ORF">LCGC14_0980890</name>
</gene>
<dbReference type="EMBL" id="LAZR01003663">
    <property type="protein sequence ID" value="KKN15956.1"/>
    <property type="molecule type" value="Genomic_DNA"/>
</dbReference>